<dbReference type="PROSITE" id="PS00022">
    <property type="entry name" value="EGF_1"/>
    <property type="match status" value="1"/>
</dbReference>
<dbReference type="Pfam" id="PF00053">
    <property type="entry name" value="EGF_laminin"/>
    <property type="match status" value="1"/>
</dbReference>
<dbReference type="PRINTS" id="PR00011">
    <property type="entry name" value="EGFLAMININ"/>
</dbReference>
<protein>
    <submittedName>
        <fullName evidence="6">MEG10 protein</fullName>
    </submittedName>
</protein>
<dbReference type="Gene3D" id="2.170.300.10">
    <property type="entry name" value="Tie2 ligand-binding domain superfamily"/>
    <property type="match status" value="1"/>
</dbReference>
<keyword evidence="7" id="KW-1185">Reference proteome</keyword>
<reference evidence="6" key="1">
    <citation type="submission" date="2020-02" db="EMBL/GenBank/DDBJ databases">
        <title>Bird 10,000 Genomes (B10K) Project - Family phase.</title>
        <authorList>
            <person name="Zhang G."/>
        </authorList>
    </citation>
    <scope>NUCLEOTIDE SEQUENCE</scope>
    <source>
        <strain evidence="6">B10K-DU-002-40</strain>
        <tissue evidence="6">Muscle</tissue>
    </source>
</reference>
<dbReference type="Proteomes" id="UP000653383">
    <property type="component" value="Unassembled WGS sequence"/>
</dbReference>
<keyword evidence="3" id="KW-0424">Laminin EGF-like domain</keyword>
<dbReference type="PANTHER" id="PTHR24043:SF8">
    <property type="entry name" value="EGF-LIKE DOMAIN-CONTAINING PROTEIN"/>
    <property type="match status" value="1"/>
</dbReference>
<evidence type="ECO:0000256" key="2">
    <source>
        <dbReference type="PROSITE-ProRule" id="PRU00076"/>
    </source>
</evidence>
<dbReference type="InterPro" id="IPR002049">
    <property type="entry name" value="LE_dom"/>
</dbReference>
<dbReference type="InterPro" id="IPR042635">
    <property type="entry name" value="MEGF10/SREC1/2-like"/>
</dbReference>
<sequence length="64" mass="6424">CHHVTGECSCPPGWTGHDCKHPCSGGRWGRGCANACACDGGDGGCDPATGTCSCQPGFTGQHCQ</sequence>
<keyword evidence="1 2" id="KW-0245">EGF-like domain</keyword>
<accession>A0A852HVD0</accession>
<dbReference type="PROSITE" id="PS50027">
    <property type="entry name" value="EGF_LAM_2"/>
    <property type="match status" value="1"/>
</dbReference>
<comment type="caution">
    <text evidence="2">Lacks conserved residue(s) required for the propagation of feature annotation.</text>
</comment>
<dbReference type="AlphaFoldDB" id="A0A852HVD0"/>
<evidence type="ECO:0000256" key="3">
    <source>
        <dbReference type="PROSITE-ProRule" id="PRU00460"/>
    </source>
</evidence>
<feature type="disulfide bond" evidence="3">
    <location>
        <begin position="54"/>
        <end position="63"/>
    </location>
</feature>
<keyword evidence="2" id="KW-1015">Disulfide bond</keyword>
<feature type="non-terminal residue" evidence="6">
    <location>
        <position position="64"/>
    </location>
</feature>
<name>A0A852HVD0_9PASS</name>
<comment type="caution">
    <text evidence="6">The sequence shown here is derived from an EMBL/GenBank/DDBJ whole genome shotgun (WGS) entry which is preliminary data.</text>
</comment>
<dbReference type="PROSITE" id="PS50026">
    <property type="entry name" value="EGF_3"/>
    <property type="match status" value="1"/>
</dbReference>
<feature type="non-terminal residue" evidence="6">
    <location>
        <position position="1"/>
    </location>
</feature>
<gene>
    <name evidence="6" type="primary">Megf10_0</name>
    <name evidence="6" type="ORF">NICCHL_R06265</name>
</gene>
<organism evidence="6 7">
    <name type="scientific">Nicator chloris</name>
    <dbReference type="NCBI Taxonomy" id="237433"/>
    <lineage>
        <taxon>Eukaryota</taxon>
        <taxon>Metazoa</taxon>
        <taxon>Chordata</taxon>
        <taxon>Craniata</taxon>
        <taxon>Vertebrata</taxon>
        <taxon>Euteleostomi</taxon>
        <taxon>Archelosauria</taxon>
        <taxon>Archosauria</taxon>
        <taxon>Dinosauria</taxon>
        <taxon>Saurischia</taxon>
        <taxon>Theropoda</taxon>
        <taxon>Coelurosauria</taxon>
        <taxon>Aves</taxon>
        <taxon>Neognathae</taxon>
        <taxon>Neoaves</taxon>
        <taxon>Telluraves</taxon>
        <taxon>Australaves</taxon>
        <taxon>Passeriformes</taxon>
        <taxon>Sylvioidea</taxon>
        <taxon>Pycnonotidae</taxon>
        <taxon>Nicator</taxon>
    </lineage>
</organism>
<feature type="domain" description="Laminin EGF-like" evidence="5">
    <location>
        <begin position="36"/>
        <end position="64"/>
    </location>
</feature>
<evidence type="ECO:0000256" key="1">
    <source>
        <dbReference type="ARBA" id="ARBA00022536"/>
    </source>
</evidence>
<evidence type="ECO:0000313" key="6">
    <source>
        <dbReference type="EMBL" id="NXX32524.1"/>
    </source>
</evidence>
<feature type="disulfide bond" evidence="2">
    <location>
        <begin position="10"/>
        <end position="19"/>
    </location>
</feature>
<dbReference type="GO" id="GO:0005044">
    <property type="term" value="F:scavenger receptor activity"/>
    <property type="evidence" value="ECO:0007669"/>
    <property type="project" value="InterPro"/>
</dbReference>
<dbReference type="PANTHER" id="PTHR24043">
    <property type="entry name" value="SCAVENGER RECEPTOR CLASS F"/>
    <property type="match status" value="1"/>
</dbReference>
<proteinExistence type="predicted"/>
<evidence type="ECO:0000259" key="4">
    <source>
        <dbReference type="PROSITE" id="PS50026"/>
    </source>
</evidence>
<dbReference type="InterPro" id="IPR000742">
    <property type="entry name" value="EGF"/>
</dbReference>
<evidence type="ECO:0000259" key="5">
    <source>
        <dbReference type="PROSITE" id="PS50027"/>
    </source>
</evidence>
<feature type="domain" description="EGF-like" evidence="4">
    <location>
        <begin position="1"/>
        <end position="20"/>
    </location>
</feature>
<dbReference type="EMBL" id="WAAE01017186">
    <property type="protein sequence ID" value="NXX32524.1"/>
    <property type="molecule type" value="Genomic_DNA"/>
</dbReference>
<evidence type="ECO:0000313" key="7">
    <source>
        <dbReference type="Proteomes" id="UP000653383"/>
    </source>
</evidence>